<keyword evidence="9" id="KW-0496">Mitochondrion</keyword>
<evidence type="ECO:0000313" key="16">
    <source>
        <dbReference type="Proteomes" id="UP001150538"/>
    </source>
</evidence>
<keyword evidence="4" id="KW-0547">Nucleotide-binding</keyword>
<dbReference type="InterPro" id="IPR027094">
    <property type="entry name" value="Mitofusin_fam"/>
</dbReference>
<comment type="catalytic activity">
    <reaction evidence="12">
        <text>GTP + H2O = GDP + phosphate + H(+)</text>
        <dbReference type="Rhea" id="RHEA:19669"/>
        <dbReference type="ChEBI" id="CHEBI:15377"/>
        <dbReference type="ChEBI" id="CHEBI:15378"/>
        <dbReference type="ChEBI" id="CHEBI:37565"/>
        <dbReference type="ChEBI" id="CHEBI:43474"/>
        <dbReference type="ChEBI" id="CHEBI:58189"/>
    </reaction>
</comment>
<dbReference type="GO" id="GO:0051646">
    <property type="term" value="P:mitochondrion localization"/>
    <property type="evidence" value="ECO:0007669"/>
    <property type="project" value="TreeGrafter"/>
</dbReference>
<dbReference type="FunFam" id="3.40.50.300:FF:000638">
    <property type="entry name" value="Transmembrane GTPase Fzo1, putative"/>
    <property type="match status" value="1"/>
</dbReference>
<dbReference type="Gene3D" id="3.40.50.300">
    <property type="entry name" value="P-loop containing nucleotide triphosphate hydrolases"/>
    <property type="match status" value="1"/>
</dbReference>
<evidence type="ECO:0000256" key="13">
    <source>
        <dbReference type="SAM" id="MobiDB-lite"/>
    </source>
</evidence>
<dbReference type="PANTHER" id="PTHR10465:SF0">
    <property type="entry name" value="SARCALUMENIN"/>
    <property type="match status" value="1"/>
</dbReference>
<keyword evidence="11" id="KW-0472">Membrane</keyword>
<dbReference type="GO" id="GO:0005741">
    <property type="term" value="C:mitochondrial outer membrane"/>
    <property type="evidence" value="ECO:0007669"/>
    <property type="project" value="UniProtKB-SubCell"/>
</dbReference>
<evidence type="ECO:0000313" key="15">
    <source>
        <dbReference type="EMBL" id="KAJ1916325.1"/>
    </source>
</evidence>
<evidence type="ECO:0000256" key="12">
    <source>
        <dbReference type="ARBA" id="ARBA00048548"/>
    </source>
</evidence>
<evidence type="ECO:0000256" key="3">
    <source>
        <dbReference type="ARBA" id="ARBA00022692"/>
    </source>
</evidence>
<keyword evidence="3" id="KW-0812">Transmembrane</keyword>
<evidence type="ECO:0000256" key="4">
    <source>
        <dbReference type="ARBA" id="ARBA00022741"/>
    </source>
</evidence>
<keyword evidence="5" id="KW-1000">Mitochondrion outer membrane</keyword>
<dbReference type="InterPro" id="IPR045063">
    <property type="entry name" value="Dynamin_N"/>
</dbReference>
<dbReference type="GO" id="GO:0005525">
    <property type="term" value="F:GTP binding"/>
    <property type="evidence" value="ECO:0007669"/>
    <property type="project" value="UniProtKB-KW"/>
</dbReference>
<evidence type="ECO:0000256" key="11">
    <source>
        <dbReference type="ARBA" id="ARBA00023136"/>
    </source>
</evidence>
<feature type="region of interest" description="Disordered" evidence="13">
    <location>
        <begin position="656"/>
        <end position="685"/>
    </location>
</feature>
<feature type="domain" description="Dynamin-type G" evidence="14">
    <location>
        <begin position="224"/>
        <end position="506"/>
    </location>
</feature>
<dbReference type="PANTHER" id="PTHR10465">
    <property type="entry name" value="TRANSMEMBRANE GTPASE FZO1"/>
    <property type="match status" value="1"/>
</dbReference>
<keyword evidence="6" id="KW-0378">Hydrolase</keyword>
<evidence type="ECO:0000256" key="5">
    <source>
        <dbReference type="ARBA" id="ARBA00022787"/>
    </source>
</evidence>
<feature type="compositionally biased region" description="Polar residues" evidence="13">
    <location>
        <begin position="658"/>
        <end position="685"/>
    </location>
</feature>
<evidence type="ECO:0000256" key="6">
    <source>
        <dbReference type="ARBA" id="ARBA00022801"/>
    </source>
</evidence>
<sequence>MSTNKRSSAPSPSERQMLQQHIFSEKSQRLQNYLHATKNILHELGHINRDKWNVHFPIPTTLAGPPTLTRSYTAASFSDTPRNASVAVGNDSGNNLAPPHSLQRANSYQPMSTASSTASYPPSSDEGATASTAVNSLNNGYLDSVGMLHRPGAANSGNFGSAPLSPEDDSDNRLRVLRLDLRYAHHEASSDIMSSLESSSIARLFDDKLVQSITHIDRLISRVSDKSSKILVTGDLNAGKSTLVNALLRSNVLPTDQQPCTMLFCEVVDAGKNGGVEEIHAIPRVDRYSLDDPTTYAIVELKDLEDLVMDNEEQFQQLKIYARDTQNKSLANSNTVSLLNNGVTDVSIIDSPGLNRDSLKTTQLFARQEEIDVVVFVVNAENHFTLSGQDFLLSAGKEKAHIFIVVNRFDAIRRKDRCQKMIMDQIMMLSPHTAAEANDLVHFISAQNVTLANPENNQSQQQSEHDADGNKLQRNTAPELSPEFSRMERCLKTFALDQRFKSKLAPAQRYSYHVLQDVEVIANYNMNRAMQQIQEINALLRESTPVYETLLDAKTETGKRAENILDGSCSAVRAHAMTHLNNTLENIAIPAERVEWPGLWSAWSYAENVIRVMAQHLEHEVGECERFAKFKINQSMNDLDKLKSEQQHHINRYEMLEQQKSNSSSRRGTPASQKSASTNGSQQTAVTATAGEVELSTSYLVHIGSISNALDTFSLQPTDFVDFEWEKWSMLTTMSMSAGTLALLATRLHSYADSIVRLVKLSSTIGSATTQKLLISAAAILGVGSALYLVSDMDSTVRNNVARRMREALREEGFSINHADRLSTETTRSLRPFVWKLQHTFQRMVEAEERRRADQLHRRHTAQDAQMHFDEIRSKARELAEMVARLSDGMSLNADEKPTKTVDDGCLDLSYSHEFLNSSSSGGSSNSDSGTASCYYDFAHQPPHHLTAPGSYPTSPTA</sequence>
<name>A0A9W8DSC4_9FUNG</name>
<keyword evidence="7" id="KW-1133">Transmembrane helix</keyword>
<comment type="caution">
    <text evidence="15">The sequence shown here is derived from an EMBL/GenBank/DDBJ whole genome shotgun (WGS) entry which is preliminary data.</text>
</comment>
<dbReference type="SUPFAM" id="SSF52540">
    <property type="entry name" value="P-loop containing nucleoside triphosphate hydrolases"/>
    <property type="match status" value="1"/>
</dbReference>
<dbReference type="PROSITE" id="PS51718">
    <property type="entry name" value="G_DYNAMIN_2"/>
    <property type="match status" value="1"/>
</dbReference>
<keyword evidence="10" id="KW-0342">GTP-binding</keyword>
<dbReference type="Pfam" id="PF00350">
    <property type="entry name" value="Dynamin_N"/>
    <property type="match status" value="1"/>
</dbReference>
<evidence type="ECO:0000259" key="14">
    <source>
        <dbReference type="PROSITE" id="PS51718"/>
    </source>
</evidence>
<proteinExistence type="predicted"/>
<organism evidence="15 16">
    <name type="scientific">Mycoemilia scoparia</name>
    <dbReference type="NCBI Taxonomy" id="417184"/>
    <lineage>
        <taxon>Eukaryota</taxon>
        <taxon>Fungi</taxon>
        <taxon>Fungi incertae sedis</taxon>
        <taxon>Zoopagomycota</taxon>
        <taxon>Kickxellomycotina</taxon>
        <taxon>Kickxellomycetes</taxon>
        <taxon>Kickxellales</taxon>
        <taxon>Kickxellaceae</taxon>
        <taxon>Mycoemilia</taxon>
    </lineage>
</organism>
<evidence type="ECO:0000256" key="2">
    <source>
        <dbReference type="ARBA" id="ARBA00004294"/>
    </source>
</evidence>
<reference evidence="15" key="1">
    <citation type="submission" date="2022-07" db="EMBL/GenBank/DDBJ databases">
        <title>Phylogenomic reconstructions and comparative analyses of Kickxellomycotina fungi.</title>
        <authorList>
            <person name="Reynolds N.K."/>
            <person name="Stajich J.E."/>
            <person name="Barry K."/>
            <person name="Grigoriev I.V."/>
            <person name="Crous P."/>
            <person name="Smith M.E."/>
        </authorList>
    </citation>
    <scope>NUCLEOTIDE SEQUENCE</scope>
    <source>
        <strain evidence="15">NBRC 100468</strain>
    </source>
</reference>
<evidence type="ECO:0000256" key="8">
    <source>
        <dbReference type="ARBA" id="ARBA00023054"/>
    </source>
</evidence>
<protein>
    <submittedName>
        <fullName evidence="15">Mitofusin</fullName>
    </submittedName>
</protein>
<dbReference type="InterPro" id="IPR030381">
    <property type="entry name" value="G_DYNAMIN_dom"/>
</dbReference>
<dbReference type="OrthoDB" id="9984778at2759"/>
<dbReference type="Proteomes" id="UP001150538">
    <property type="component" value="Unassembled WGS sequence"/>
</dbReference>
<keyword evidence="16" id="KW-1185">Reference proteome</keyword>
<dbReference type="GO" id="GO:0003924">
    <property type="term" value="F:GTPase activity"/>
    <property type="evidence" value="ECO:0007669"/>
    <property type="project" value="InterPro"/>
</dbReference>
<gene>
    <name evidence="15" type="primary">FZO1</name>
    <name evidence="15" type="ORF">H4219_003853</name>
</gene>
<evidence type="ECO:0000256" key="10">
    <source>
        <dbReference type="ARBA" id="ARBA00023134"/>
    </source>
</evidence>
<keyword evidence="8" id="KW-0175">Coiled coil</keyword>
<accession>A0A9W8DSC4</accession>
<feature type="region of interest" description="Disordered" evidence="13">
    <location>
        <begin position="454"/>
        <end position="483"/>
    </location>
</feature>
<dbReference type="InterPro" id="IPR027417">
    <property type="entry name" value="P-loop_NTPase"/>
</dbReference>
<evidence type="ECO:0000256" key="7">
    <source>
        <dbReference type="ARBA" id="ARBA00022989"/>
    </source>
</evidence>
<evidence type="ECO:0000256" key="9">
    <source>
        <dbReference type="ARBA" id="ARBA00023128"/>
    </source>
</evidence>
<evidence type="ECO:0000256" key="1">
    <source>
        <dbReference type="ARBA" id="ARBA00004225"/>
    </source>
</evidence>
<comment type="subcellular location">
    <subcellularLocation>
        <location evidence="1">Mitochondrion membrane</location>
        <topology evidence="1">Multi-pass membrane protein</topology>
    </subcellularLocation>
    <subcellularLocation>
        <location evidence="2">Mitochondrion outer membrane</location>
    </subcellularLocation>
</comment>
<dbReference type="EMBL" id="JANBPU010000107">
    <property type="protein sequence ID" value="KAJ1916325.1"/>
    <property type="molecule type" value="Genomic_DNA"/>
</dbReference>
<feature type="compositionally biased region" description="Low complexity" evidence="13">
    <location>
        <begin position="112"/>
        <end position="124"/>
    </location>
</feature>
<dbReference type="GO" id="GO:0008053">
    <property type="term" value="P:mitochondrial fusion"/>
    <property type="evidence" value="ECO:0007669"/>
    <property type="project" value="TreeGrafter"/>
</dbReference>
<feature type="region of interest" description="Disordered" evidence="13">
    <location>
        <begin position="81"/>
        <end position="131"/>
    </location>
</feature>
<dbReference type="AlphaFoldDB" id="A0A9W8DSC4"/>